<keyword evidence="3 8" id="KW-0812">Transmembrane</keyword>
<dbReference type="Proteomes" id="UP000594001">
    <property type="component" value="Chromosome"/>
</dbReference>
<dbReference type="InterPro" id="IPR039421">
    <property type="entry name" value="Type_1_exporter"/>
</dbReference>
<dbReference type="FunFam" id="3.40.50.300:FF:000186">
    <property type="entry name" value="ATP-binding cassette sub-family B member 7, mitochondrial"/>
    <property type="match status" value="1"/>
</dbReference>
<dbReference type="InterPro" id="IPR036640">
    <property type="entry name" value="ABC1_TM_sf"/>
</dbReference>
<keyword evidence="6 8" id="KW-1133">Transmembrane helix</keyword>
<accession>A0A7L9RS14</accession>
<gene>
    <name evidence="11" type="primary">atm1_1</name>
    <name evidence="11" type="ORF">CPBP_00106</name>
</gene>
<dbReference type="GO" id="GO:0005524">
    <property type="term" value="F:ATP binding"/>
    <property type="evidence" value="ECO:0007669"/>
    <property type="project" value="UniProtKB-KW"/>
</dbReference>
<dbReference type="PANTHER" id="PTHR24221">
    <property type="entry name" value="ATP-BINDING CASSETTE SUB-FAMILY B"/>
    <property type="match status" value="1"/>
</dbReference>
<evidence type="ECO:0000256" key="5">
    <source>
        <dbReference type="ARBA" id="ARBA00022840"/>
    </source>
</evidence>
<evidence type="ECO:0000259" key="10">
    <source>
        <dbReference type="PROSITE" id="PS50929"/>
    </source>
</evidence>
<feature type="transmembrane region" description="Helical" evidence="8">
    <location>
        <begin position="250"/>
        <end position="273"/>
    </location>
</feature>
<protein>
    <submittedName>
        <fullName evidence="11">ATM1-type heavy metal exporter</fullName>
    </submittedName>
</protein>
<dbReference type="EMBL" id="CP054719">
    <property type="protein sequence ID" value="QOL19354.1"/>
    <property type="molecule type" value="Genomic_DNA"/>
</dbReference>
<dbReference type="GO" id="GO:0140359">
    <property type="term" value="F:ABC-type transporter activity"/>
    <property type="evidence" value="ECO:0007669"/>
    <property type="project" value="InterPro"/>
</dbReference>
<evidence type="ECO:0000256" key="8">
    <source>
        <dbReference type="SAM" id="Phobius"/>
    </source>
</evidence>
<feature type="transmembrane region" description="Helical" evidence="8">
    <location>
        <begin position="138"/>
        <end position="160"/>
    </location>
</feature>
<evidence type="ECO:0000256" key="7">
    <source>
        <dbReference type="ARBA" id="ARBA00023136"/>
    </source>
</evidence>
<evidence type="ECO:0000313" key="12">
    <source>
        <dbReference type="Proteomes" id="UP000594001"/>
    </source>
</evidence>
<dbReference type="KEGG" id="pbal:CPBP_00106"/>
<keyword evidence="7 8" id="KW-0472">Membrane</keyword>
<dbReference type="GO" id="GO:0016887">
    <property type="term" value="F:ATP hydrolysis activity"/>
    <property type="evidence" value="ECO:0007669"/>
    <property type="project" value="InterPro"/>
</dbReference>
<dbReference type="InterPro" id="IPR011527">
    <property type="entry name" value="ABC1_TM_dom"/>
</dbReference>
<keyword evidence="4" id="KW-0547">Nucleotide-binding</keyword>
<dbReference type="PANTHER" id="PTHR24221:SF402">
    <property type="entry name" value="IRON-SULFUR CLUSTERS TRANSPORTER ABCB7, MITOCHONDRIAL"/>
    <property type="match status" value="1"/>
</dbReference>
<proteinExistence type="predicted"/>
<dbReference type="SMART" id="SM00382">
    <property type="entry name" value="AAA"/>
    <property type="match status" value="1"/>
</dbReference>
<keyword evidence="12" id="KW-1185">Reference proteome</keyword>
<dbReference type="InterPro" id="IPR003439">
    <property type="entry name" value="ABC_transporter-like_ATP-bd"/>
</dbReference>
<evidence type="ECO:0000256" key="6">
    <source>
        <dbReference type="ARBA" id="ARBA00022989"/>
    </source>
</evidence>
<dbReference type="PROSITE" id="PS00211">
    <property type="entry name" value="ABC_TRANSPORTER_1"/>
    <property type="match status" value="1"/>
</dbReference>
<dbReference type="SUPFAM" id="SSF52540">
    <property type="entry name" value="P-loop containing nucleoside triphosphate hydrolases"/>
    <property type="match status" value="1"/>
</dbReference>
<dbReference type="InterPro" id="IPR017871">
    <property type="entry name" value="ABC_transporter-like_CS"/>
</dbReference>
<evidence type="ECO:0000313" key="11">
    <source>
        <dbReference type="EMBL" id="QOL19354.1"/>
    </source>
</evidence>
<evidence type="ECO:0000256" key="2">
    <source>
        <dbReference type="ARBA" id="ARBA00022448"/>
    </source>
</evidence>
<dbReference type="Gene3D" id="3.40.50.300">
    <property type="entry name" value="P-loop containing nucleotide triphosphate hydrolases"/>
    <property type="match status" value="1"/>
</dbReference>
<keyword evidence="2" id="KW-0813">Transport</keyword>
<name>A0A7L9RS14_9PROT</name>
<evidence type="ECO:0000259" key="9">
    <source>
        <dbReference type="PROSITE" id="PS50893"/>
    </source>
</evidence>
<evidence type="ECO:0000256" key="1">
    <source>
        <dbReference type="ARBA" id="ARBA00004651"/>
    </source>
</evidence>
<feature type="domain" description="ABC transmembrane type-1" evidence="10">
    <location>
        <begin position="27"/>
        <end position="311"/>
    </location>
</feature>
<dbReference type="PROSITE" id="PS50893">
    <property type="entry name" value="ABC_TRANSPORTER_2"/>
    <property type="match status" value="1"/>
</dbReference>
<comment type="subcellular location">
    <subcellularLocation>
        <location evidence="1">Cell membrane</location>
        <topology evidence="1">Multi-pass membrane protein</topology>
    </subcellularLocation>
</comment>
<evidence type="ECO:0000256" key="3">
    <source>
        <dbReference type="ARBA" id="ARBA00022692"/>
    </source>
</evidence>
<dbReference type="PROSITE" id="PS50929">
    <property type="entry name" value="ABC_TM1F"/>
    <property type="match status" value="1"/>
</dbReference>
<feature type="transmembrane region" description="Helical" evidence="8">
    <location>
        <begin position="56"/>
        <end position="77"/>
    </location>
</feature>
<organism evidence="11 12">
    <name type="scientific">Candidatus Bodocaedibacter vickermanii</name>
    <dbReference type="NCBI Taxonomy" id="2741701"/>
    <lineage>
        <taxon>Bacteria</taxon>
        <taxon>Pseudomonadati</taxon>
        <taxon>Pseudomonadota</taxon>
        <taxon>Alphaproteobacteria</taxon>
        <taxon>Holosporales</taxon>
        <taxon>Candidatus Paracaedibacteraceae</taxon>
        <taxon>Candidatus Bodocaedibacter</taxon>
    </lineage>
</organism>
<dbReference type="SUPFAM" id="SSF90123">
    <property type="entry name" value="ABC transporter transmembrane region"/>
    <property type="match status" value="1"/>
</dbReference>
<dbReference type="CDD" id="cd18582">
    <property type="entry name" value="ABC_6TM_ATM1_ABCB7"/>
    <property type="match status" value="1"/>
</dbReference>
<dbReference type="GO" id="GO:0006879">
    <property type="term" value="P:intracellular iron ion homeostasis"/>
    <property type="evidence" value="ECO:0007669"/>
    <property type="project" value="TreeGrafter"/>
</dbReference>
<dbReference type="Gene3D" id="1.20.1560.10">
    <property type="entry name" value="ABC transporter type 1, transmembrane domain"/>
    <property type="match status" value="1"/>
</dbReference>
<evidence type="ECO:0000256" key="4">
    <source>
        <dbReference type="ARBA" id="ARBA00022741"/>
    </source>
</evidence>
<sequence>MQSSNSFKRIVPYFWSKHNLSAKLIVVFSAVLLILAKVLASYVPIYFQQTIDMLNGTLQATVSVSALIIMYGVIRLLSTSLNDVREILFSRVLYRAIRMLALEVFNHLHSLSLRFHLDRQTGAVTRYIEQGVQSMERLIQFSTFGFFPTVIEIVLVWGFLLYLFPVHFFLIIFITISLYVVCTYWITNYRTRVLRERNEFEANSNQKALDSLLNYETVKYFGNEDNESRLYDETLSRYERISVRLRESLSLLNVAQGIIAGIGLIICMYYASISVLDKTLSLGQYVMIHAYLIQLYIPLGNLGFMYREMREAFLKLNTMMDVLKAEPDIKDAAEPLAIPHGKMHISFENVDFSYASERQILNDISLDIHEGQTIALVGESGSGKSTITRLLFRFYDISKGIITINGVDIRSVSQVELRSLIAVVPQDTVLFNDTLEYNIRYGKMNSTPAEVNAAIEGAHLNHFIKQLPQGLKTTVGERGLKLSGGEKQRVAIARALLKNPKIFIFDEATSSLDTNTEQEIQHNLMEISKGKTTLIVAHRLSTIVNANQILVLDQGHIIERGTHEELLKRNGKYASMWQQQTHQPAVGSSKLDPM</sequence>
<feature type="domain" description="ABC transporter" evidence="9">
    <location>
        <begin position="345"/>
        <end position="579"/>
    </location>
</feature>
<feature type="transmembrane region" description="Helical" evidence="8">
    <location>
        <begin position="285"/>
        <end position="306"/>
    </location>
</feature>
<dbReference type="Pfam" id="PF00005">
    <property type="entry name" value="ABC_tran"/>
    <property type="match status" value="1"/>
</dbReference>
<dbReference type="RefSeq" id="WP_350332107.1">
    <property type="nucleotide sequence ID" value="NZ_CP054719.1"/>
</dbReference>
<keyword evidence="5" id="KW-0067">ATP-binding</keyword>
<dbReference type="AlphaFoldDB" id="A0A7L9RS14"/>
<dbReference type="InterPro" id="IPR003593">
    <property type="entry name" value="AAA+_ATPase"/>
</dbReference>
<dbReference type="GO" id="GO:0005886">
    <property type="term" value="C:plasma membrane"/>
    <property type="evidence" value="ECO:0007669"/>
    <property type="project" value="UniProtKB-SubCell"/>
</dbReference>
<dbReference type="InterPro" id="IPR027417">
    <property type="entry name" value="P-loop_NTPase"/>
</dbReference>
<dbReference type="Pfam" id="PF00664">
    <property type="entry name" value="ABC_membrane"/>
    <property type="match status" value="1"/>
</dbReference>
<reference evidence="11 12" key="1">
    <citation type="submission" date="2020-06" db="EMBL/GenBank/DDBJ databases">
        <title>The endosymbiont of the kinetoplastid Bodo saltans is a Paracaedibacter-like alpha-proteobacterium possessing a putative toxin-antitoxin system.</title>
        <authorList>
            <person name="Midha S."/>
            <person name="Rigden D.J."/>
            <person name="Siozios S."/>
            <person name="Hurst G.D.D."/>
            <person name="Jackson A.P."/>
        </authorList>
    </citation>
    <scope>NUCLEOTIDE SEQUENCE [LARGE SCALE GENOMIC DNA]</scope>
    <source>
        <strain evidence="11">Lake Konstanz</strain>
    </source>
</reference>
<feature type="transmembrane region" description="Helical" evidence="8">
    <location>
        <begin position="166"/>
        <end position="187"/>
    </location>
</feature>